<accession>A0AC61MU51</accession>
<dbReference type="Proteomes" id="UP000595814">
    <property type="component" value="Chromosome"/>
</dbReference>
<reference evidence="1 2" key="1">
    <citation type="journal article" date="2022" name="Int. J. Syst. Evol. Microbiol.">
        <title>Miniphocaeibacter halophilus sp. nov., an ammonium-tolerant acetate-producing bacterium isolated from a biogas system.</title>
        <authorList>
            <person name="Schnurer A."/>
            <person name="Singh A."/>
            <person name="Bi S."/>
            <person name="Qiao W."/>
            <person name="Westerholm M."/>
        </authorList>
    </citation>
    <scope>NUCLEOTIDE SEQUENCE [LARGE SCALE GENOMIC DNA]</scope>
    <source>
        <strain evidence="1 2">AMB_01</strain>
    </source>
</reference>
<proteinExistence type="predicted"/>
<evidence type="ECO:0000313" key="2">
    <source>
        <dbReference type="Proteomes" id="UP000595814"/>
    </source>
</evidence>
<evidence type="ECO:0000313" key="1">
    <source>
        <dbReference type="EMBL" id="QQK06908.1"/>
    </source>
</evidence>
<name>A0AC61MU51_9FIRM</name>
<sequence length="248" mass="27488">MKDYLKIANSPLLFVLCFITVGFVMIQAILFMRKAWKQGIKLGMSKEIMKKTIRSSSIFSIIPSLPILLVLVVLMPNLGKFFPWLRLSVIGSGPYENMAANATAQAFGLQSISSSGFTAEIFVSTMFVMTIGIIWGPLYTMLGSKYIQKGMNLIKGKQEKNYKDIFAVMFISLLCVFGGTYFASPFKVSQTGIVGIVPLLVVITSALFIWLFDYIVLKTKIKILQELAFPLCLIIGMGSAILFTLILS</sequence>
<protein>
    <submittedName>
        <fullName evidence="1">DUF5058 family protein</fullName>
    </submittedName>
</protein>
<gene>
    <name evidence="1" type="ORF">JFY71_06045</name>
</gene>
<organism evidence="1 2">
    <name type="scientific">Miniphocaeibacter halophilus</name>
    <dbReference type="NCBI Taxonomy" id="2931922"/>
    <lineage>
        <taxon>Bacteria</taxon>
        <taxon>Bacillati</taxon>
        <taxon>Bacillota</taxon>
        <taxon>Tissierellia</taxon>
        <taxon>Tissierellales</taxon>
        <taxon>Peptoniphilaceae</taxon>
        <taxon>Miniphocaeibacter</taxon>
    </lineage>
</organism>
<keyword evidence="2" id="KW-1185">Reference proteome</keyword>
<dbReference type="EMBL" id="CP066744">
    <property type="protein sequence ID" value="QQK06908.1"/>
    <property type="molecule type" value="Genomic_DNA"/>
</dbReference>